<name>A0AA39TT57_9AGAR</name>
<evidence type="ECO:0000313" key="1">
    <source>
        <dbReference type="EMBL" id="KAK0465658.1"/>
    </source>
</evidence>
<gene>
    <name evidence="1" type="ORF">IW261DRAFT_1162526</name>
</gene>
<comment type="caution">
    <text evidence="1">The sequence shown here is derived from an EMBL/GenBank/DDBJ whole genome shotgun (WGS) entry which is preliminary data.</text>
</comment>
<sequence>MDVQALARMQSRLSLVQPDWRMQLWSILRGWLYTGHLQLLDAGASCAISLLSQVTINFDDTKMSPPGPAEPSDVDAEVSAQRVASASSVLMFTSVVVHGHHRKSGGAFLRLHSQHIRDHAKHRTVLNAVQGGSLKVVYLLRSLVFICCHARLPGRWQHAKAFLLSSAAVCCVGDSAYHVMPTLREMKAKCLPAEKDITTNTVPHSNSPTALQ</sequence>
<organism evidence="1 2">
    <name type="scientific">Armillaria novae-zelandiae</name>
    <dbReference type="NCBI Taxonomy" id="153914"/>
    <lineage>
        <taxon>Eukaryota</taxon>
        <taxon>Fungi</taxon>
        <taxon>Dikarya</taxon>
        <taxon>Basidiomycota</taxon>
        <taxon>Agaricomycotina</taxon>
        <taxon>Agaricomycetes</taxon>
        <taxon>Agaricomycetidae</taxon>
        <taxon>Agaricales</taxon>
        <taxon>Marasmiineae</taxon>
        <taxon>Physalacriaceae</taxon>
        <taxon>Armillaria</taxon>
    </lineage>
</organism>
<protein>
    <submittedName>
        <fullName evidence="1">Uncharacterized protein</fullName>
    </submittedName>
</protein>
<proteinExistence type="predicted"/>
<dbReference type="EMBL" id="JAUEPR010000095">
    <property type="protein sequence ID" value="KAK0465658.1"/>
    <property type="molecule type" value="Genomic_DNA"/>
</dbReference>
<evidence type="ECO:0000313" key="2">
    <source>
        <dbReference type="Proteomes" id="UP001175227"/>
    </source>
</evidence>
<dbReference type="Proteomes" id="UP001175227">
    <property type="component" value="Unassembled WGS sequence"/>
</dbReference>
<accession>A0AA39TT57</accession>
<keyword evidence="2" id="KW-1185">Reference proteome</keyword>
<dbReference type="AlphaFoldDB" id="A0AA39TT57"/>
<reference evidence="1" key="1">
    <citation type="submission" date="2023-06" db="EMBL/GenBank/DDBJ databases">
        <authorList>
            <consortium name="Lawrence Berkeley National Laboratory"/>
            <person name="Ahrendt S."/>
            <person name="Sahu N."/>
            <person name="Indic B."/>
            <person name="Wong-Bajracharya J."/>
            <person name="Merenyi Z."/>
            <person name="Ke H.-M."/>
            <person name="Monk M."/>
            <person name="Kocsube S."/>
            <person name="Drula E."/>
            <person name="Lipzen A."/>
            <person name="Balint B."/>
            <person name="Henrissat B."/>
            <person name="Andreopoulos B."/>
            <person name="Martin F.M."/>
            <person name="Harder C.B."/>
            <person name="Rigling D."/>
            <person name="Ford K.L."/>
            <person name="Foster G.D."/>
            <person name="Pangilinan J."/>
            <person name="Papanicolaou A."/>
            <person name="Barry K."/>
            <person name="LaButti K."/>
            <person name="Viragh M."/>
            <person name="Koriabine M."/>
            <person name="Yan M."/>
            <person name="Riley R."/>
            <person name="Champramary S."/>
            <person name="Plett K.L."/>
            <person name="Tsai I.J."/>
            <person name="Slot J."/>
            <person name="Sipos G."/>
            <person name="Plett J."/>
            <person name="Nagy L.G."/>
            <person name="Grigoriev I.V."/>
        </authorList>
    </citation>
    <scope>NUCLEOTIDE SEQUENCE</scope>
    <source>
        <strain evidence="1">ICMP 16352</strain>
    </source>
</reference>